<keyword evidence="4" id="KW-1185">Reference proteome</keyword>
<feature type="domain" description="Transcription regulator PadR C-terminal" evidence="2">
    <location>
        <begin position="105"/>
        <end position="196"/>
    </location>
</feature>
<evidence type="ECO:0000313" key="4">
    <source>
        <dbReference type="Proteomes" id="UP000005387"/>
    </source>
</evidence>
<dbReference type="InterPro" id="IPR018309">
    <property type="entry name" value="Tscrpt_reg_PadR_C"/>
</dbReference>
<evidence type="ECO:0000259" key="2">
    <source>
        <dbReference type="Pfam" id="PF10400"/>
    </source>
</evidence>
<dbReference type="PANTHER" id="PTHR43252:SF6">
    <property type="entry name" value="NEGATIVE TRANSCRIPTION REGULATOR PADR"/>
    <property type="match status" value="1"/>
</dbReference>
<evidence type="ECO:0000313" key="3">
    <source>
        <dbReference type="EMBL" id="EFM11180.1"/>
    </source>
</evidence>
<dbReference type="Pfam" id="PF03551">
    <property type="entry name" value="PadR"/>
    <property type="match status" value="1"/>
</dbReference>
<gene>
    <name evidence="3" type="ORF">PaecuDRAFT_1626</name>
</gene>
<dbReference type="STRING" id="717606.PaecuDRAFT_1626"/>
<dbReference type="Gene3D" id="1.10.10.10">
    <property type="entry name" value="Winged helix-like DNA-binding domain superfamily/Winged helix DNA-binding domain"/>
    <property type="match status" value="1"/>
</dbReference>
<dbReference type="AlphaFoldDB" id="E0I7M5"/>
<accession>E0I7M5</accession>
<organism evidence="3 4">
    <name type="scientific">Paenibacillus curdlanolyticus YK9</name>
    <dbReference type="NCBI Taxonomy" id="717606"/>
    <lineage>
        <taxon>Bacteria</taxon>
        <taxon>Bacillati</taxon>
        <taxon>Bacillota</taxon>
        <taxon>Bacilli</taxon>
        <taxon>Bacillales</taxon>
        <taxon>Paenibacillaceae</taxon>
        <taxon>Paenibacillus</taxon>
    </lineage>
</organism>
<reference evidence="3 4" key="1">
    <citation type="submission" date="2010-07" db="EMBL/GenBank/DDBJ databases">
        <title>The draft genome of Paenibacillus curdlanolyticus YK9.</title>
        <authorList>
            <consortium name="US DOE Joint Genome Institute (JGI-PGF)"/>
            <person name="Lucas S."/>
            <person name="Copeland A."/>
            <person name="Lapidus A."/>
            <person name="Cheng J.-F."/>
            <person name="Bruce D."/>
            <person name="Goodwin L."/>
            <person name="Pitluck S."/>
            <person name="Land M.L."/>
            <person name="Hauser L."/>
            <person name="Chang Y.-J."/>
            <person name="Jeffries C."/>
            <person name="Anderson I.J."/>
            <person name="Johnson E."/>
            <person name="Loganathan U."/>
            <person name="Mulhopadhyay B."/>
            <person name="Kyrpides N."/>
            <person name="Woyke T.J."/>
        </authorList>
    </citation>
    <scope>NUCLEOTIDE SEQUENCE [LARGE SCALE GENOMIC DNA]</scope>
    <source>
        <strain evidence="3 4">YK9</strain>
    </source>
</reference>
<feature type="domain" description="Transcription regulator PadR N-terminal" evidence="1">
    <location>
        <begin position="24"/>
        <end position="94"/>
    </location>
</feature>
<proteinExistence type="predicted"/>
<evidence type="ECO:0000259" key="1">
    <source>
        <dbReference type="Pfam" id="PF03551"/>
    </source>
</evidence>
<dbReference type="SUPFAM" id="SSF46785">
    <property type="entry name" value="Winged helix' DNA-binding domain"/>
    <property type="match status" value="1"/>
</dbReference>
<dbReference type="InterPro" id="IPR036388">
    <property type="entry name" value="WH-like_DNA-bd_sf"/>
</dbReference>
<dbReference type="Gene3D" id="6.10.140.190">
    <property type="match status" value="1"/>
</dbReference>
<dbReference type="InterPro" id="IPR005149">
    <property type="entry name" value="Tscrpt_reg_PadR_N"/>
</dbReference>
<sequence length="197" mass="22540">MGALICQSLLMEGVAILNTLAYGLLSLLTNETYSGYDLTQRIQPFWPAKHSQIYPLLSCLEQEGYVRYELIKQNDKPDKKMYAITDAGKEKLREWLAVPPAEPALRDELLFKAFCLGSIVSPQEGRQLFEDRAAYCRSKLDYLDQKKKAIQQSAEWPSTTPVLNSPMFGIYILLDKGYRRFEAELEWCEDVLAMLEG</sequence>
<name>E0I7M5_9BACL</name>
<dbReference type="Proteomes" id="UP000005387">
    <property type="component" value="Unassembled WGS sequence"/>
</dbReference>
<dbReference type="Pfam" id="PF10400">
    <property type="entry name" value="Vir_act_alpha_C"/>
    <property type="match status" value="1"/>
</dbReference>
<dbReference type="InterPro" id="IPR036390">
    <property type="entry name" value="WH_DNA-bd_sf"/>
</dbReference>
<dbReference type="eggNOG" id="COG1695">
    <property type="taxonomic scope" value="Bacteria"/>
</dbReference>
<dbReference type="PANTHER" id="PTHR43252">
    <property type="entry name" value="TRANSCRIPTIONAL REGULATOR YQJI"/>
    <property type="match status" value="1"/>
</dbReference>
<protein>
    <submittedName>
        <fullName evidence="3">Transcriptional regulator, PadR-like family</fullName>
    </submittedName>
</protein>
<dbReference type="EMBL" id="AEDD01000004">
    <property type="protein sequence ID" value="EFM11180.1"/>
    <property type="molecule type" value="Genomic_DNA"/>
</dbReference>